<evidence type="ECO:0000313" key="2">
    <source>
        <dbReference type="EMBL" id="AWN24088.1"/>
    </source>
</evidence>
<dbReference type="KEGG" id="dez:DKM44_13300"/>
<keyword evidence="1" id="KW-1133">Transmembrane helix</keyword>
<feature type="transmembrane region" description="Helical" evidence="1">
    <location>
        <begin position="58"/>
        <end position="79"/>
    </location>
</feature>
<dbReference type="AlphaFoldDB" id="A0A2Z3JRZ4"/>
<organism evidence="2 3">
    <name type="scientific">Deinococcus irradiatisoli</name>
    <dbReference type="NCBI Taxonomy" id="2202254"/>
    <lineage>
        <taxon>Bacteria</taxon>
        <taxon>Thermotogati</taxon>
        <taxon>Deinococcota</taxon>
        <taxon>Deinococci</taxon>
        <taxon>Deinococcales</taxon>
        <taxon>Deinococcaceae</taxon>
        <taxon>Deinococcus</taxon>
    </lineage>
</organism>
<dbReference type="Proteomes" id="UP000245368">
    <property type="component" value="Chromosome"/>
</dbReference>
<protein>
    <submittedName>
        <fullName evidence="2">Uncharacterized protein</fullName>
    </submittedName>
</protein>
<proteinExistence type="predicted"/>
<feature type="transmembrane region" description="Helical" evidence="1">
    <location>
        <begin position="30"/>
        <end position="52"/>
    </location>
</feature>
<name>A0A2Z3JRZ4_9DEIO</name>
<gene>
    <name evidence="2" type="ORF">DKM44_13300</name>
</gene>
<dbReference type="EMBL" id="CP029494">
    <property type="protein sequence ID" value="AWN24088.1"/>
    <property type="molecule type" value="Genomic_DNA"/>
</dbReference>
<keyword evidence="3" id="KW-1185">Reference proteome</keyword>
<accession>A0A2Z3JRZ4</accession>
<keyword evidence="1" id="KW-0472">Membrane</keyword>
<sequence length="103" mass="11790">MLLALTVPLIYTNMRRLHYRDAPYLFPGRCLLWAGLSLLAHSAILLCVTLLLLERYSLVWWVLVLIGSLPILAAFRYAVLVARNPRRMVSINKSKWKGPELVS</sequence>
<keyword evidence="1" id="KW-0812">Transmembrane</keyword>
<evidence type="ECO:0000313" key="3">
    <source>
        <dbReference type="Proteomes" id="UP000245368"/>
    </source>
</evidence>
<evidence type="ECO:0000256" key="1">
    <source>
        <dbReference type="SAM" id="Phobius"/>
    </source>
</evidence>
<reference evidence="2 3" key="1">
    <citation type="submission" date="2018-05" db="EMBL/GenBank/DDBJ databases">
        <title>Complete Genome Sequence of Deinococcus sp. strain 17bor-2.</title>
        <authorList>
            <person name="Srinivasan S."/>
        </authorList>
    </citation>
    <scope>NUCLEOTIDE SEQUENCE [LARGE SCALE GENOMIC DNA]</scope>
    <source>
        <strain evidence="2 3">17bor-2</strain>
    </source>
</reference>